<keyword evidence="2" id="KW-0720">Serine protease</keyword>
<feature type="signal peptide" evidence="4">
    <location>
        <begin position="1"/>
        <end position="23"/>
    </location>
</feature>
<evidence type="ECO:0000256" key="2">
    <source>
        <dbReference type="ARBA" id="ARBA00022825"/>
    </source>
</evidence>
<proteinExistence type="predicted"/>
<name>A0A432YS70_9GAMM</name>
<dbReference type="Gene3D" id="2.120.10.30">
    <property type="entry name" value="TolB, C-terminal domain"/>
    <property type="match status" value="2"/>
</dbReference>
<dbReference type="InterPro" id="IPR011659">
    <property type="entry name" value="WD40"/>
</dbReference>
<dbReference type="Pfam" id="PF00930">
    <property type="entry name" value="DPPIV_N"/>
    <property type="match status" value="1"/>
</dbReference>
<dbReference type="InterPro" id="IPR011042">
    <property type="entry name" value="6-blade_b-propeller_TolB-like"/>
</dbReference>
<sequence length="683" mass="76237">MWLKQSVIAGSLALLFTSAPTLAQETAKTTFQAEDIFQLEYANQVSISPDGKYIAYIRNSFDDMKDNTRRSLWLIDTETGQHLPIFDDEFSYGSLAWSNDGTRLAFASNRSEKNQIHVHWIKEQRTAKVTHVNNSPGSISWSNDDSQLAFTMSVNAEPTPFAKSVKKPKKPKGAKWSKSPIIVEEAYYQRDGKGVLEPAHTQLFVVPAEGGTARQLTEGPYRHGGPLAWTEDDSQIVFSGNRSEDWAYQVNESDLYSVSLSSKEVTQVTDKPGRESSPQFSPDGERLAYLHSSNEPVPYHKSQLWVMDWSERSETELQADFDRSFSSPQWTGNESLAVSYADQGKTVVADVTLSNELTNRVDDVSGVYVSRPYTMGSFTASKTGAIAYTKGSEYRPADVGYQPQGGEAVQFTQLNEDLLGHRELGEVHEIRYESRYDGQEIHGWYITPPNYDENKEYPLLLEIHGGPHLSYGPHFAAEHQRYAAEGYVVLYVNHRGSTSYGKDFAMLLDGNYSSPYDFADHMTGIDLLIDKGIADSDNLFIAGGSAGGIATAYAVGLTNRFNAAAATNPVINWVSKVLTADSSIGQITNQFPGMPWEELEHYWQRSPLSMVGDVETPVMLFTGEKDRRTPISETEQFYQALKLQKVDTAMVRVPGAFHGVTARPSNMIAKIEHALAWFEQYKK</sequence>
<dbReference type="Pfam" id="PF07676">
    <property type="entry name" value="PD40"/>
    <property type="match status" value="2"/>
</dbReference>
<feature type="domain" description="Dipeptidylpeptidase IV N-terminal" evidence="6">
    <location>
        <begin position="201"/>
        <end position="288"/>
    </location>
</feature>
<protein>
    <submittedName>
        <fullName evidence="7">Peptidase S9 family protein</fullName>
    </submittedName>
</protein>
<feature type="region of interest" description="Disordered" evidence="3">
    <location>
        <begin position="266"/>
        <end position="285"/>
    </location>
</feature>
<evidence type="ECO:0000256" key="4">
    <source>
        <dbReference type="SAM" id="SignalP"/>
    </source>
</evidence>
<accession>A0A432YS70</accession>
<evidence type="ECO:0000256" key="3">
    <source>
        <dbReference type="SAM" id="MobiDB-lite"/>
    </source>
</evidence>
<dbReference type="RefSeq" id="WP_126752123.1">
    <property type="nucleotide sequence ID" value="NZ_JBHUMT010000001.1"/>
</dbReference>
<evidence type="ECO:0000313" key="8">
    <source>
        <dbReference type="Proteomes" id="UP000288361"/>
    </source>
</evidence>
<dbReference type="InterPro" id="IPR002469">
    <property type="entry name" value="Peptidase_S9B_N"/>
</dbReference>
<dbReference type="Proteomes" id="UP000288361">
    <property type="component" value="Unassembled WGS sequence"/>
</dbReference>
<evidence type="ECO:0000259" key="6">
    <source>
        <dbReference type="Pfam" id="PF00930"/>
    </source>
</evidence>
<dbReference type="InterPro" id="IPR029058">
    <property type="entry name" value="AB_hydrolase_fold"/>
</dbReference>
<dbReference type="Pfam" id="PF00326">
    <property type="entry name" value="Peptidase_S9"/>
    <property type="match status" value="1"/>
</dbReference>
<dbReference type="Gene3D" id="3.40.50.1820">
    <property type="entry name" value="alpha/beta hydrolase"/>
    <property type="match status" value="1"/>
</dbReference>
<dbReference type="GO" id="GO:0006508">
    <property type="term" value="P:proteolysis"/>
    <property type="evidence" value="ECO:0007669"/>
    <property type="project" value="InterPro"/>
</dbReference>
<keyword evidence="1" id="KW-0378">Hydrolase</keyword>
<keyword evidence="4" id="KW-0732">Signal</keyword>
<dbReference type="AlphaFoldDB" id="A0A432YS70"/>
<comment type="caution">
    <text evidence="7">The sequence shown here is derived from an EMBL/GenBank/DDBJ whole genome shotgun (WGS) entry which is preliminary data.</text>
</comment>
<dbReference type="PANTHER" id="PTHR42776">
    <property type="entry name" value="SERINE PEPTIDASE S9 FAMILY MEMBER"/>
    <property type="match status" value="1"/>
</dbReference>
<feature type="domain" description="Peptidase S9 prolyl oligopeptidase catalytic" evidence="5">
    <location>
        <begin position="473"/>
        <end position="681"/>
    </location>
</feature>
<dbReference type="PANTHER" id="PTHR42776:SF4">
    <property type="entry name" value="ACYLAMINO-ACID-RELEASING ENZYME"/>
    <property type="match status" value="1"/>
</dbReference>
<dbReference type="InterPro" id="IPR001375">
    <property type="entry name" value="Peptidase_S9_cat"/>
</dbReference>
<evidence type="ECO:0000256" key="1">
    <source>
        <dbReference type="ARBA" id="ARBA00022801"/>
    </source>
</evidence>
<feature type="chain" id="PRO_5019465586" evidence="4">
    <location>
        <begin position="24"/>
        <end position="683"/>
    </location>
</feature>
<evidence type="ECO:0000313" key="7">
    <source>
        <dbReference type="EMBL" id="RUO64436.1"/>
    </source>
</evidence>
<evidence type="ECO:0000259" key="5">
    <source>
        <dbReference type="Pfam" id="PF00326"/>
    </source>
</evidence>
<reference evidence="7 8" key="1">
    <citation type="journal article" date="2011" name="Front. Microbiol.">
        <title>Genomic signatures of strain selection and enhancement in Bacillus atrophaeus var. globigii, a historical biowarfare simulant.</title>
        <authorList>
            <person name="Gibbons H.S."/>
            <person name="Broomall S.M."/>
            <person name="McNew L.A."/>
            <person name="Daligault H."/>
            <person name="Chapman C."/>
            <person name="Bruce D."/>
            <person name="Karavis M."/>
            <person name="Krepps M."/>
            <person name="McGregor P.A."/>
            <person name="Hong C."/>
            <person name="Park K.H."/>
            <person name="Akmal A."/>
            <person name="Feldman A."/>
            <person name="Lin J.S."/>
            <person name="Chang W.E."/>
            <person name="Higgs B.W."/>
            <person name="Demirev P."/>
            <person name="Lindquist J."/>
            <person name="Liem A."/>
            <person name="Fochler E."/>
            <person name="Read T.D."/>
            <person name="Tapia R."/>
            <person name="Johnson S."/>
            <person name="Bishop-Lilly K.A."/>
            <person name="Detter C."/>
            <person name="Han C."/>
            <person name="Sozhamannan S."/>
            <person name="Rosenzweig C.N."/>
            <person name="Skowronski E.W."/>
        </authorList>
    </citation>
    <scope>NUCLEOTIDE SEQUENCE [LARGE SCALE GENOMIC DNA]</scope>
    <source>
        <strain evidence="7 8">TPS4-2</strain>
    </source>
</reference>
<dbReference type="SUPFAM" id="SSF82171">
    <property type="entry name" value="DPP6 N-terminal domain-like"/>
    <property type="match status" value="1"/>
</dbReference>
<organism evidence="7 8">
    <name type="scientific">Idiomarina piscisalsi</name>
    <dbReference type="NCBI Taxonomy" id="1096243"/>
    <lineage>
        <taxon>Bacteria</taxon>
        <taxon>Pseudomonadati</taxon>
        <taxon>Pseudomonadota</taxon>
        <taxon>Gammaproteobacteria</taxon>
        <taxon>Alteromonadales</taxon>
        <taxon>Idiomarinaceae</taxon>
        <taxon>Idiomarina</taxon>
    </lineage>
</organism>
<gene>
    <name evidence="7" type="ORF">CWI73_06990</name>
</gene>
<dbReference type="GO" id="GO:0004252">
    <property type="term" value="F:serine-type endopeptidase activity"/>
    <property type="evidence" value="ECO:0007669"/>
    <property type="project" value="TreeGrafter"/>
</dbReference>
<dbReference type="EMBL" id="PIQA01000004">
    <property type="protein sequence ID" value="RUO64436.1"/>
    <property type="molecule type" value="Genomic_DNA"/>
</dbReference>
<dbReference type="SUPFAM" id="SSF53474">
    <property type="entry name" value="alpha/beta-Hydrolases"/>
    <property type="match status" value="1"/>
</dbReference>
<keyword evidence="2" id="KW-0645">Protease</keyword>